<evidence type="ECO:0000313" key="6">
    <source>
        <dbReference type="Proteomes" id="UP000627984"/>
    </source>
</evidence>
<dbReference type="Pfam" id="PF01047">
    <property type="entry name" value="MarR"/>
    <property type="match status" value="1"/>
</dbReference>
<organism evidence="5 6">
    <name type="scientific">Planomonospora parontospora</name>
    <dbReference type="NCBI Taxonomy" id="58119"/>
    <lineage>
        <taxon>Bacteria</taxon>
        <taxon>Bacillati</taxon>
        <taxon>Actinomycetota</taxon>
        <taxon>Actinomycetes</taxon>
        <taxon>Streptosporangiales</taxon>
        <taxon>Streptosporangiaceae</taxon>
        <taxon>Planomonospora</taxon>
    </lineage>
</organism>
<dbReference type="PROSITE" id="PS50995">
    <property type="entry name" value="HTH_MARR_2"/>
    <property type="match status" value="1"/>
</dbReference>
<dbReference type="Gene3D" id="1.10.10.10">
    <property type="entry name" value="Winged helix-like DNA-binding domain superfamily/Winged helix DNA-binding domain"/>
    <property type="match status" value="1"/>
</dbReference>
<dbReference type="RefSeq" id="WP_191892928.1">
    <property type="nucleotide sequence ID" value="NZ_BMQD01000001.1"/>
</dbReference>
<dbReference type="AlphaFoldDB" id="A0AA37BB76"/>
<feature type="domain" description="HTH marR-type" evidence="4">
    <location>
        <begin position="25"/>
        <end position="160"/>
    </location>
</feature>
<keyword evidence="2" id="KW-0238">DNA-binding</keyword>
<dbReference type="InterPro" id="IPR036388">
    <property type="entry name" value="WH-like_DNA-bd_sf"/>
</dbReference>
<dbReference type="SMART" id="SM00347">
    <property type="entry name" value="HTH_MARR"/>
    <property type="match status" value="1"/>
</dbReference>
<dbReference type="InterPro" id="IPR023187">
    <property type="entry name" value="Tscrpt_reg_MarR-type_CS"/>
</dbReference>
<dbReference type="EMBL" id="BMQD01000001">
    <property type="protein sequence ID" value="GGK44683.1"/>
    <property type="molecule type" value="Genomic_DNA"/>
</dbReference>
<dbReference type="GO" id="GO:0003677">
    <property type="term" value="F:DNA binding"/>
    <property type="evidence" value="ECO:0007669"/>
    <property type="project" value="UniProtKB-KW"/>
</dbReference>
<name>A0AA37BB76_9ACTN</name>
<evidence type="ECO:0000256" key="3">
    <source>
        <dbReference type="ARBA" id="ARBA00023163"/>
    </source>
</evidence>
<dbReference type="InterPro" id="IPR000835">
    <property type="entry name" value="HTH_MarR-typ"/>
</dbReference>
<dbReference type="PANTHER" id="PTHR33164:SF104">
    <property type="entry name" value="TRANSCRIPTIONAL REGULATORY PROTEIN"/>
    <property type="match status" value="1"/>
</dbReference>
<evidence type="ECO:0000259" key="4">
    <source>
        <dbReference type="PROSITE" id="PS50995"/>
    </source>
</evidence>
<dbReference type="Proteomes" id="UP000627984">
    <property type="component" value="Unassembled WGS sequence"/>
</dbReference>
<protein>
    <submittedName>
        <fullName evidence="5">MarR family transcriptional regulator</fullName>
    </submittedName>
</protein>
<sequence>MAEPDSIDRHIAHWSRELPDLDPRTEGIITRLQMIVRRMKRDKESGLLGTGLKYWEFEVLHRLVAAGAPYRVAPTALAEWLDTHPATMTSRLDRLEQAGYIAREHDPGDRRRLLVTLTGLGRERWEAVMGRRGETEDRMLAVLDDGEQEALAVLLRKLVAGIEADGPPLMPDWPAAR</sequence>
<gene>
    <name evidence="5" type="ORF">GCM10010126_00390</name>
</gene>
<comment type="caution">
    <text evidence="5">The sequence shown here is derived from an EMBL/GenBank/DDBJ whole genome shotgun (WGS) entry which is preliminary data.</text>
</comment>
<dbReference type="InterPro" id="IPR036390">
    <property type="entry name" value="WH_DNA-bd_sf"/>
</dbReference>
<dbReference type="PROSITE" id="PS01117">
    <property type="entry name" value="HTH_MARR_1"/>
    <property type="match status" value="1"/>
</dbReference>
<dbReference type="GO" id="GO:0003700">
    <property type="term" value="F:DNA-binding transcription factor activity"/>
    <property type="evidence" value="ECO:0007669"/>
    <property type="project" value="InterPro"/>
</dbReference>
<reference evidence="5" key="2">
    <citation type="submission" date="2022-09" db="EMBL/GenBank/DDBJ databases">
        <authorList>
            <person name="Sun Q."/>
            <person name="Ohkuma M."/>
        </authorList>
    </citation>
    <scope>NUCLEOTIDE SEQUENCE</scope>
    <source>
        <strain evidence="5">JCM 3093</strain>
    </source>
</reference>
<dbReference type="PRINTS" id="PR00598">
    <property type="entry name" value="HTHMARR"/>
</dbReference>
<dbReference type="GO" id="GO:0006950">
    <property type="term" value="P:response to stress"/>
    <property type="evidence" value="ECO:0007669"/>
    <property type="project" value="TreeGrafter"/>
</dbReference>
<dbReference type="InterPro" id="IPR039422">
    <property type="entry name" value="MarR/SlyA-like"/>
</dbReference>
<reference evidence="5" key="1">
    <citation type="journal article" date="2014" name="Int. J. Syst. Evol. Microbiol.">
        <title>Complete genome sequence of Corynebacterium casei LMG S-19264T (=DSM 44701T), isolated from a smear-ripened cheese.</title>
        <authorList>
            <consortium name="US DOE Joint Genome Institute (JGI-PGF)"/>
            <person name="Walter F."/>
            <person name="Albersmeier A."/>
            <person name="Kalinowski J."/>
            <person name="Ruckert C."/>
        </authorList>
    </citation>
    <scope>NUCLEOTIDE SEQUENCE</scope>
    <source>
        <strain evidence="5">JCM 3093</strain>
    </source>
</reference>
<evidence type="ECO:0000313" key="5">
    <source>
        <dbReference type="EMBL" id="GGK44683.1"/>
    </source>
</evidence>
<proteinExistence type="predicted"/>
<keyword evidence="1" id="KW-0805">Transcription regulation</keyword>
<dbReference type="PANTHER" id="PTHR33164">
    <property type="entry name" value="TRANSCRIPTIONAL REGULATOR, MARR FAMILY"/>
    <property type="match status" value="1"/>
</dbReference>
<accession>A0AA37BB76</accession>
<keyword evidence="3" id="KW-0804">Transcription</keyword>
<evidence type="ECO:0000256" key="2">
    <source>
        <dbReference type="ARBA" id="ARBA00023125"/>
    </source>
</evidence>
<dbReference type="SUPFAM" id="SSF46785">
    <property type="entry name" value="Winged helix' DNA-binding domain"/>
    <property type="match status" value="1"/>
</dbReference>
<evidence type="ECO:0000256" key="1">
    <source>
        <dbReference type="ARBA" id="ARBA00023015"/>
    </source>
</evidence>